<dbReference type="AlphaFoldDB" id="D6PJA7"/>
<evidence type="ECO:0000313" key="2">
    <source>
        <dbReference type="EMBL" id="ADD95808.1"/>
    </source>
</evidence>
<organism evidence="2">
    <name type="scientific">uncultured organism MedDCM-OCT-S08-C695</name>
    <dbReference type="NCBI Taxonomy" id="743640"/>
    <lineage>
        <taxon>unclassified sequences</taxon>
        <taxon>environmental samples</taxon>
    </lineage>
</organism>
<keyword evidence="1" id="KW-1133">Transmembrane helix</keyword>
<dbReference type="InterPro" id="IPR053139">
    <property type="entry name" value="Surface_bspA-like"/>
</dbReference>
<accession>D6PJA7</accession>
<keyword evidence="1" id="KW-0812">Transmembrane</keyword>
<feature type="transmembrane region" description="Helical" evidence="1">
    <location>
        <begin position="15"/>
        <end position="33"/>
    </location>
</feature>
<reference evidence="2" key="1">
    <citation type="journal article" date="2010" name="ISME J.">
        <title>Metagenome of the Mediterranean deep chlorophyll maximum studied by direct and fosmid library 454 pyrosequencing.</title>
        <authorList>
            <person name="Ghai R."/>
            <person name="Martin-Cuadrado A.B."/>
            <person name="Molto A.G."/>
            <person name="Heredia I.G."/>
            <person name="Cabrera R."/>
            <person name="Martin J."/>
            <person name="Verdu M."/>
            <person name="Deschamps P."/>
            <person name="Moreira D."/>
            <person name="Lopez-Garcia P."/>
            <person name="Mira A."/>
            <person name="Rodriguez-Valera F."/>
        </authorList>
    </citation>
    <scope>NUCLEOTIDE SEQUENCE</scope>
</reference>
<name>D6PJA7_9ZZZZ</name>
<dbReference type="Gene3D" id="3.80.10.10">
    <property type="entry name" value="Ribonuclease Inhibitor"/>
    <property type="match status" value="1"/>
</dbReference>
<keyword evidence="1" id="KW-0472">Membrane</keyword>
<evidence type="ECO:0000256" key="1">
    <source>
        <dbReference type="SAM" id="Phobius"/>
    </source>
</evidence>
<dbReference type="EMBL" id="GU943100">
    <property type="protein sequence ID" value="ADD95808.1"/>
    <property type="molecule type" value="Genomic_DNA"/>
</dbReference>
<dbReference type="PANTHER" id="PTHR45661">
    <property type="entry name" value="SURFACE ANTIGEN"/>
    <property type="match status" value="1"/>
</dbReference>
<dbReference type="SUPFAM" id="SSF52058">
    <property type="entry name" value="L domain-like"/>
    <property type="match status" value="1"/>
</dbReference>
<dbReference type="InterPro" id="IPR032675">
    <property type="entry name" value="LRR_dom_sf"/>
</dbReference>
<protein>
    <submittedName>
        <fullName evidence="2">Uncharacterized protein</fullName>
    </submittedName>
</protein>
<dbReference type="Pfam" id="PF13306">
    <property type="entry name" value="LRR_5"/>
    <property type="match status" value="1"/>
</dbReference>
<dbReference type="PANTHER" id="PTHR45661:SF3">
    <property type="entry name" value="IG-LIKE DOMAIN-CONTAINING PROTEIN"/>
    <property type="match status" value="1"/>
</dbReference>
<proteinExistence type="predicted"/>
<sequence>MRLDLEKVAMSSLPSYLMVMVLVLSNIIGRVYARCDVAPNKDGHVVWDVSIRGTSVRQYAFSGCLALKSISFTNGYVTQIESSAFSQTKLESITLPDSVIRLGASAFFLCTNLQTVNLGTG</sequence>
<dbReference type="InterPro" id="IPR026906">
    <property type="entry name" value="LRR_5"/>
</dbReference>